<dbReference type="RefSeq" id="WP_131163972.1">
    <property type="nucleotide sequence ID" value="NZ_CP076657.1"/>
</dbReference>
<feature type="transmembrane region" description="Helical" evidence="1">
    <location>
        <begin position="40"/>
        <end position="58"/>
    </location>
</feature>
<dbReference type="OrthoDB" id="5362550at2"/>
<reference evidence="2 3" key="1">
    <citation type="submission" date="2018-07" db="EMBL/GenBank/DDBJ databases">
        <title>Campylobacter zealandensis sp. nov., isolated from birds and water in New Zealand.</title>
        <authorList>
            <person name="Wilkinson D.A."/>
            <person name="Biggs P.J."/>
            <person name="French N.P."/>
            <person name="Midwinter A.C."/>
        </authorList>
    </citation>
    <scope>NUCLEOTIDE SEQUENCE [LARGE SCALE GENOMIC DNA]</scope>
    <source>
        <strain evidence="2 3">B423b</strain>
    </source>
</reference>
<dbReference type="EMBL" id="QPGR01000002">
    <property type="protein sequence ID" value="TBR82034.1"/>
    <property type="molecule type" value="Genomic_DNA"/>
</dbReference>
<keyword evidence="3" id="KW-1185">Reference proteome</keyword>
<dbReference type="AlphaFoldDB" id="A0A4Q9JVF4"/>
<name>A0A4Q9JVF4_9BACT</name>
<feature type="transmembrane region" description="Helical" evidence="1">
    <location>
        <begin position="16"/>
        <end position="34"/>
    </location>
</feature>
<sequence>MQDLENQRVFIIKRLAILKFLSIIEAFLVGFLAFVFTKDLLIALILAIFAGIFFFRFASRKLKKSQKELEINILRSFLYRFKAKFKQTGINQKEFEALGLSETLSEFKSFNTFEFKDFIIYDLQFIDERKRYFCGILIEFLKINEKTYFDNEEKIYTKLQDKFFSVEFCFGKEKNYLISTLTSPFFIDFKQTVEHNLKNLEKNLQIIKNKFLN</sequence>
<evidence type="ECO:0000313" key="3">
    <source>
        <dbReference type="Proteomes" id="UP000292583"/>
    </source>
</evidence>
<dbReference type="Proteomes" id="UP000292583">
    <property type="component" value="Unassembled WGS sequence"/>
</dbReference>
<proteinExistence type="predicted"/>
<keyword evidence="1" id="KW-1133">Transmembrane helix</keyword>
<keyword evidence="1" id="KW-0472">Membrane</keyword>
<comment type="caution">
    <text evidence="2">The sequence shown here is derived from an EMBL/GenBank/DDBJ whole genome shotgun (WGS) entry which is preliminary data.</text>
</comment>
<evidence type="ECO:0000256" key="1">
    <source>
        <dbReference type="SAM" id="Phobius"/>
    </source>
</evidence>
<protein>
    <submittedName>
        <fullName evidence="2">Poly(A) polymerase</fullName>
    </submittedName>
</protein>
<keyword evidence="1" id="KW-0812">Transmembrane</keyword>
<evidence type="ECO:0000313" key="2">
    <source>
        <dbReference type="EMBL" id="TBR82034.1"/>
    </source>
</evidence>
<accession>A0A4Q9JVF4</accession>
<organism evidence="2 3">
    <name type="scientific">Campylobacter novaezeelandiae</name>
    <dbReference type="NCBI Taxonomy" id="2267891"/>
    <lineage>
        <taxon>Bacteria</taxon>
        <taxon>Pseudomonadati</taxon>
        <taxon>Campylobacterota</taxon>
        <taxon>Epsilonproteobacteria</taxon>
        <taxon>Campylobacterales</taxon>
        <taxon>Campylobacteraceae</taxon>
        <taxon>Campylobacter</taxon>
    </lineage>
</organism>
<gene>
    <name evidence="2" type="ORF">DU473_01800</name>
</gene>